<keyword evidence="3" id="KW-1185">Reference proteome</keyword>
<evidence type="ECO:0000256" key="1">
    <source>
        <dbReference type="SAM" id="MobiDB-lite"/>
    </source>
</evidence>
<organism evidence="2 3">
    <name type="scientific">Colletotrichum liriopes</name>
    <dbReference type="NCBI Taxonomy" id="708192"/>
    <lineage>
        <taxon>Eukaryota</taxon>
        <taxon>Fungi</taxon>
        <taxon>Dikarya</taxon>
        <taxon>Ascomycota</taxon>
        <taxon>Pezizomycotina</taxon>
        <taxon>Sordariomycetes</taxon>
        <taxon>Hypocreomycetidae</taxon>
        <taxon>Glomerellales</taxon>
        <taxon>Glomerellaceae</taxon>
        <taxon>Colletotrichum</taxon>
        <taxon>Colletotrichum spaethianum species complex</taxon>
    </lineage>
</organism>
<protein>
    <submittedName>
        <fullName evidence="2">Uncharacterized protein</fullName>
    </submittedName>
</protein>
<sequence>MSLAISSAQEAEGAQRMNGSSRPSFLSIETPREELSGKDAGHHPAILLEHPLHADLQYRPLEPPGLGAFPRLDTHNAGRQVSAACGGFNRQTTTGARKRARHRQPTPPLPCRTASRDVRSRIQRVQRTKGSSLDEHSGQDCTTSIPRIIVAREMPVDLWPLRFAPSWENA</sequence>
<feature type="region of interest" description="Disordered" evidence="1">
    <location>
        <begin position="1"/>
        <end position="44"/>
    </location>
</feature>
<comment type="caution">
    <text evidence="2">The sequence shown here is derived from an EMBL/GenBank/DDBJ whole genome shotgun (WGS) entry which is preliminary data.</text>
</comment>
<feature type="compositionally biased region" description="Basic and acidic residues" evidence="1">
    <location>
        <begin position="30"/>
        <end position="42"/>
    </location>
</feature>
<reference evidence="2 3" key="1">
    <citation type="submission" date="2021-07" db="EMBL/GenBank/DDBJ databases">
        <title>Genome data of Colletotrichum spaethianum.</title>
        <authorList>
            <person name="Utami Y.D."/>
            <person name="Hiruma K."/>
        </authorList>
    </citation>
    <scope>NUCLEOTIDE SEQUENCE [LARGE SCALE GENOMIC DNA]</scope>
    <source>
        <strain evidence="2 3">MAFF 242679</strain>
    </source>
</reference>
<name>A0AA37LUB4_9PEZI</name>
<evidence type="ECO:0000313" key="3">
    <source>
        <dbReference type="Proteomes" id="UP001055172"/>
    </source>
</evidence>
<gene>
    <name evidence="2" type="ORF">ColLi_08498</name>
</gene>
<dbReference type="EMBL" id="BPPX01000018">
    <property type="protein sequence ID" value="GJC85660.1"/>
    <property type="molecule type" value="Genomic_DNA"/>
</dbReference>
<accession>A0AA37LUB4</accession>
<evidence type="ECO:0000313" key="2">
    <source>
        <dbReference type="EMBL" id="GJC85660.1"/>
    </source>
</evidence>
<dbReference type="Proteomes" id="UP001055172">
    <property type="component" value="Unassembled WGS sequence"/>
</dbReference>
<feature type="region of interest" description="Disordered" evidence="1">
    <location>
        <begin position="80"/>
        <end position="113"/>
    </location>
</feature>
<proteinExistence type="predicted"/>
<dbReference type="AlphaFoldDB" id="A0AA37LUB4"/>